<dbReference type="HAMAP" id="MF_00356">
    <property type="entry name" value="DNApol_PolC"/>
    <property type="match status" value="1"/>
</dbReference>
<dbReference type="PANTHER" id="PTHR32294:SF5">
    <property type="entry name" value="DNA POLYMERASE III POLC-TYPE"/>
    <property type="match status" value="1"/>
</dbReference>
<evidence type="ECO:0000256" key="5">
    <source>
        <dbReference type="ARBA" id="ARBA00022705"/>
    </source>
</evidence>
<keyword evidence="2 11" id="KW-0963">Cytoplasm</keyword>
<comment type="function">
    <text evidence="1 11">Required for replicative DNA synthesis. This DNA polymerase also exhibits 3' to 5' exonuclease activity.</text>
</comment>
<dbReference type="InterPro" id="IPR004805">
    <property type="entry name" value="DnaE2/DnaE/PolC"/>
</dbReference>
<dbReference type="CDD" id="cd04484">
    <property type="entry name" value="polC_OBF"/>
    <property type="match status" value="1"/>
</dbReference>
<dbReference type="InterPro" id="IPR012337">
    <property type="entry name" value="RNaseH-like_sf"/>
</dbReference>
<dbReference type="Gene3D" id="6.10.140.1510">
    <property type="match status" value="1"/>
</dbReference>
<dbReference type="CDD" id="cd07435">
    <property type="entry name" value="PHP_PolIIIA_POLC"/>
    <property type="match status" value="1"/>
</dbReference>
<reference evidence="14" key="1">
    <citation type="journal article" date="2020" name="mSystems">
        <title>Genome- and Community-Level Interaction Insights into Carbon Utilization and Element Cycling Functions of Hydrothermarchaeota in Hydrothermal Sediment.</title>
        <authorList>
            <person name="Zhou Z."/>
            <person name="Liu Y."/>
            <person name="Xu W."/>
            <person name="Pan J."/>
            <person name="Luo Z.H."/>
            <person name="Li M."/>
        </authorList>
    </citation>
    <scope>NUCLEOTIDE SEQUENCE [LARGE SCALE GENOMIC DNA]</scope>
    <source>
        <strain evidence="14">SpSt-102</strain>
    </source>
</reference>
<evidence type="ECO:0000259" key="13">
    <source>
        <dbReference type="SMART" id="SM00481"/>
    </source>
</evidence>
<dbReference type="InterPro" id="IPR004013">
    <property type="entry name" value="PHP_dom"/>
</dbReference>
<dbReference type="Pfam" id="PF14579">
    <property type="entry name" value="HHH_6"/>
    <property type="match status" value="1"/>
</dbReference>
<dbReference type="CDD" id="cd06127">
    <property type="entry name" value="DEDDh"/>
    <property type="match status" value="1"/>
</dbReference>
<evidence type="ECO:0000313" key="14">
    <source>
        <dbReference type="EMBL" id="HHS02735.1"/>
    </source>
</evidence>
<keyword evidence="6 11" id="KW-0540">Nuclease</keyword>
<evidence type="ECO:0000259" key="12">
    <source>
        <dbReference type="SMART" id="SM00479"/>
    </source>
</evidence>
<evidence type="ECO:0000256" key="10">
    <source>
        <dbReference type="ARBA" id="ARBA00049244"/>
    </source>
</evidence>
<dbReference type="GO" id="GO:0006261">
    <property type="term" value="P:DNA-templated DNA replication"/>
    <property type="evidence" value="ECO:0007669"/>
    <property type="project" value="UniProtKB-UniRule"/>
</dbReference>
<sequence>MSEVAFLPVKPVKIEFDKSSMNLRVYVESLDNLKDIDLIGIEQRFKSLLESCRDVEIKLFKSRNLTLDELLKKYRWFLFYKISKRCNGLAHFLRECEIVQSSSGLDFLVPNGIRDILFERKVDVLVKQILSEEFGIVCDVDFKIKDFFIQFDTNQEVEKYLRLSEEKKEETEKITSEKSKVETDPTIIFGKKIDEKKEVTPISFVKVGTDCVIEGEIFNLEVKETKNQNVLIYKLYITDYLNSTFVKIVAKKDKIPTSISIGDYVKVEGRVEFDDFEKAVVINAKNINKSQKPQRLDTSNNKRVELHAHTKMSAMDAVCSAEEIIKLAASLGHKAVAITDHGVVQAFPEAQEASKSYNIKVIYGMECYLIDDGAPVVYNPKEGQGFDSTFVVVDIETTGFDSQKSKIIEIGAVKIENGQITERFSTFVDPEGKIPVRISELTGIYQDMVDKAPKLRDAILEFEKFASGSVLVAHNAQFDIGFLKKAYQECGIIFDYTYIDTLELSRRLLTGLSSHKLNKVAEFLNVELRHHHRADSDAETTAGIFISLMERLKVRGYKWLKELNSIESNAKADLKSHSYHATILVKNQQGLKNLYKLVSYSHLEYFYKRPRIPKSFLIQLKDGLLIGSACESGEIFRAFLEGKSEEEIEKIATFYDFLEIMPVENNSFLIREGYLKDEESLREINKKIYQLGKKLGKLVVATSDAHYCHPHQRVLRQILKHNQGYNDVENDPQLYFRTTDEMLKEFEYLGPDACYEVVVENTNKIADMIEDVKPIPDETFPPKIEGAEEEIYNMTMKKAHEIYGDPLPEIVRARLEKELNSIIKNGFAVMYLIAQKLVSKSLSDGYLVGSRGSVGSSLVATMCGITEVNPLPPHYVCPNCKYSEFITDGSVGCGYDLEDKNCPRCGEKLRKDGHDIPFETFLGFDGDKEPDIDLNFSGDYQPIAHKFTEELFGQGYVFRAGTISTVAEKTAHGFVTKYAEEKGLSLHPAEILRLSQGCTGVKRTTGQHPGGLMIVPRDKEIFDFTPIQHPADSEDKSVITTHFDYHAISGRLLKLDILGHDDPTVIRMLQDLTGVDPRSIPLDDKDTMSIFTSTEALGISPEDIDCEVGTFGIPEFGTRFVRQMLIETKPKTFAELVRISGLSHGTNVWTNNAQDLVRNGIATLKEVISTRDDIMLYLIQKGVPPKDSFRIMEDVRKGKGLKPEDEQLLRAHNVPDWYIESCKKITYMFPKAHAAAYVMMAFRIAYFKVHYKEAFYATYFTVRADDFDYATILKGRDAIRQKIRDLENRISSLSQKDKNLLTVLEIANEMLARGLKFYPVDLNESDAERFIIKDGGLLIPFNALPNVGVAAAKSIVEARKEGRFLSVDDLQRRAKLNKQVIEILTQYKVLKDLPQTSQLSFF</sequence>
<dbReference type="Gene3D" id="3.20.20.140">
    <property type="entry name" value="Metal-dependent hydrolases"/>
    <property type="match status" value="2"/>
</dbReference>
<dbReference type="Gene3D" id="2.40.50.140">
    <property type="entry name" value="Nucleic acid-binding proteins"/>
    <property type="match status" value="1"/>
</dbReference>
<dbReference type="InterPro" id="IPR029460">
    <property type="entry name" value="DNAPol_HHH"/>
</dbReference>
<evidence type="ECO:0000256" key="1">
    <source>
        <dbReference type="ARBA" id="ARBA00003452"/>
    </source>
</evidence>
<keyword evidence="8 11" id="KW-0269">Exonuclease</keyword>
<evidence type="ECO:0000256" key="6">
    <source>
        <dbReference type="ARBA" id="ARBA00022722"/>
    </source>
</evidence>
<dbReference type="Pfam" id="PF00929">
    <property type="entry name" value="RNase_T"/>
    <property type="match status" value="1"/>
</dbReference>
<dbReference type="InterPro" id="IPR006308">
    <property type="entry name" value="Pol_III_a_PolC-type_gram_pos"/>
</dbReference>
<comment type="similarity">
    <text evidence="11">Belongs to the DNA polymerase type-C family. PolC subfamily.</text>
</comment>
<dbReference type="InterPro" id="IPR012340">
    <property type="entry name" value="NA-bd_OB-fold"/>
</dbReference>
<organism evidence="14">
    <name type="scientific">Caldicellulosiruptor owensensis</name>
    <dbReference type="NCBI Taxonomy" id="55205"/>
    <lineage>
        <taxon>Bacteria</taxon>
        <taxon>Bacillati</taxon>
        <taxon>Bacillota</taxon>
        <taxon>Bacillota incertae sedis</taxon>
        <taxon>Caldicellulosiruptorales</taxon>
        <taxon>Caldicellulosiruptoraceae</taxon>
        <taxon>Caldicellulosiruptor</taxon>
    </lineage>
</organism>
<dbReference type="InterPro" id="IPR044923">
    <property type="entry name" value="PolC_middle_finger_sf"/>
</dbReference>
<dbReference type="NCBIfam" id="TIGR00573">
    <property type="entry name" value="dnaq"/>
    <property type="match status" value="1"/>
</dbReference>
<dbReference type="SUPFAM" id="SSF160975">
    <property type="entry name" value="AF1531-like"/>
    <property type="match status" value="1"/>
</dbReference>
<comment type="catalytic activity">
    <reaction evidence="10 11">
        <text>DNA(n) + a 2'-deoxyribonucleoside 5'-triphosphate = DNA(n+1) + diphosphate</text>
        <dbReference type="Rhea" id="RHEA:22508"/>
        <dbReference type="Rhea" id="RHEA-COMP:17339"/>
        <dbReference type="Rhea" id="RHEA-COMP:17340"/>
        <dbReference type="ChEBI" id="CHEBI:33019"/>
        <dbReference type="ChEBI" id="CHEBI:61560"/>
        <dbReference type="ChEBI" id="CHEBI:173112"/>
        <dbReference type="EC" id="2.7.7.7"/>
    </reaction>
</comment>
<dbReference type="InterPro" id="IPR011708">
    <property type="entry name" value="DNA_pol3_alpha_NTPase_dom"/>
</dbReference>
<dbReference type="GO" id="GO:0005737">
    <property type="term" value="C:cytoplasm"/>
    <property type="evidence" value="ECO:0007669"/>
    <property type="project" value="UniProtKB-SubCell"/>
</dbReference>
<dbReference type="InterPro" id="IPR040982">
    <property type="entry name" value="DNA_pol3_finger"/>
</dbReference>
<evidence type="ECO:0000256" key="3">
    <source>
        <dbReference type="ARBA" id="ARBA00022679"/>
    </source>
</evidence>
<dbReference type="GO" id="GO:0008408">
    <property type="term" value="F:3'-5' exonuclease activity"/>
    <property type="evidence" value="ECO:0007669"/>
    <property type="project" value="UniProtKB-UniRule"/>
</dbReference>
<keyword evidence="5 11" id="KW-0235">DNA replication</keyword>
<evidence type="ECO:0000256" key="7">
    <source>
        <dbReference type="ARBA" id="ARBA00022801"/>
    </source>
</evidence>
<evidence type="ECO:0000256" key="4">
    <source>
        <dbReference type="ARBA" id="ARBA00022695"/>
    </source>
</evidence>
<evidence type="ECO:0000256" key="11">
    <source>
        <dbReference type="HAMAP-Rule" id="MF_00356"/>
    </source>
</evidence>
<keyword evidence="9 11" id="KW-0239">DNA-directed DNA polymerase</keyword>
<dbReference type="Gene3D" id="1.10.150.700">
    <property type="entry name" value="PolC, middle finger domain"/>
    <property type="match status" value="1"/>
</dbReference>
<dbReference type="InterPro" id="IPR003141">
    <property type="entry name" value="Pol/His_phosphatase_N"/>
</dbReference>
<dbReference type="SUPFAM" id="SSF53098">
    <property type="entry name" value="Ribonuclease H-like"/>
    <property type="match status" value="1"/>
</dbReference>
<dbReference type="NCBIfam" id="TIGR01405">
    <property type="entry name" value="polC_Gram_pos"/>
    <property type="match status" value="1"/>
</dbReference>
<dbReference type="EMBL" id="DRUZ01000111">
    <property type="protein sequence ID" value="HHS02735.1"/>
    <property type="molecule type" value="Genomic_DNA"/>
</dbReference>
<comment type="caution">
    <text evidence="14">The sequence shown here is derived from an EMBL/GenBank/DDBJ whole genome shotgun (WGS) entry which is preliminary data.</text>
</comment>
<dbReference type="FunFam" id="3.30.420.10:FF:000045">
    <property type="entry name" value="3'-5' exonuclease DinG"/>
    <property type="match status" value="1"/>
</dbReference>
<name>A0A7C5Z5D4_9FIRM</name>
<dbReference type="InterPro" id="IPR013520">
    <property type="entry name" value="Ribonucl_H"/>
</dbReference>
<dbReference type="Gene3D" id="1.10.150.870">
    <property type="match status" value="1"/>
</dbReference>
<dbReference type="InterPro" id="IPR006054">
    <property type="entry name" value="DnaQ"/>
</dbReference>
<accession>A0A7C5Z5D4</accession>
<evidence type="ECO:0000256" key="2">
    <source>
        <dbReference type="ARBA" id="ARBA00022490"/>
    </source>
</evidence>
<dbReference type="SMART" id="SM00479">
    <property type="entry name" value="EXOIII"/>
    <property type="match status" value="1"/>
</dbReference>
<dbReference type="GO" id="GO:0003677">
    <property type="term" value="F:DNA binding"/>
    <property type="evidence" value="ECO:0007669"/>
    <property type="project" value="UniProtKB-UniRule"/>
</dbReference>
<dbReference type="GO" id="GO:0003887">
    <property type="term" value="F:DNA-directed DNA polymerase activity"/>
    <property type="evidence" value="ECO:0007669"/>
    <property type="project" value="UniProtKB-UniRule"/>
</dbReference>
<evidence type="ECO:0000256" key="9">
    <source>
        <dbReference type="ARBA" id="ARBA00022932"/>
    </source>
</evidence>
<keyword evidence="7 11" id="KW-0378">Hydrolase</keyword>
<dbReference type="PANTHER" id="PTHR32294">
    <property type="entry name" value="DNA POLYMERASE III SUBUNIT ALPHA"/>
    <property type="match status" value="1"/>
</dbReference>
<feature type="domain" description="Polymerase/histidinol phosphatase N-terminal" evidence="13">
    <location>
        <begin position="304"/>
        <end position="371"/>
    </location>
</feature>
<keyword evidence="3 11" id="KW-0808">Transferase</keyword>
<dbReference type="InterPro" id="IPR036397">
    <property type="entry name" value="RNaseH_sf"/>
</dbReference>
<dbReference type="Gene3D" id="3.30.1900.20">
    <property type="match status" value="2"/>
</dbReference>
<feature type="domain" description="Exonuclease" evidence="12">
    <location>
        <begin position="389"/>
        <end position="554"/>
    </location>
</feature>
<dbReference type="Pfam" id="PF17657">
    <property type="entry name" value="DNA_pol3_finger"/>
    <property type="match status" value="1"/>
</dbReference>
<dbReference type="Gene3D" id="3.30.420.10">
    <property type="entry name" value="Ribonuclease H-like superfamily/Ribonuclease H"/>
    <property type="match status" value="1"/>
</dbReference>
<evidence type="ECO:0000256" key="8">
    <source>
        <dbReference type="ARBA" id="ARBA00022839"/>
    </source>
</evidence>
<dbReference type="EC" id="2.7.7.7" evidence="11"/>
<dbReference type="SMART" id="SM00481">
    <property type="entry name" value="POLIIIAc"/>
    <property type="match status" value="1"/>
</dbReference>
<keyword evidence="4 11" id="KW-0548">Nucleotidyltransferase</keyword>
<dbReference type="NCBIfam" id="NF001688">
    <property type="entry name" value="PRK00448.1"/>
    <property type="match status" value="1"/>
</dbReference>
<proteinExistence type="inferred from homology"/>
<dbReference type="Pfam" id="PF07733">
    <property type="entry name" value="DNA_pol3_alpha"/>
    <property type="match status" value="2"/>
</dbReference>
<dbReference type="Pfam" id="PF02811">
    <property type="entry name" value="PHP"/>
    <property type="match status" value="1"/>
</dbReference>
<protein>
    <recommendedName>
        <fullName evidence="11">DNA polymerase III PolC-type</fullName>
        <shortName evidence="11">PolIII</shortName>
        <ecNumber evidence="11">2.7.7.7</ecNumber>
    </recommendedName>
</protein>
<gene>
    <name evidence="11" type="primary">polC</name>
    <name evidence="14" type="ORF">ENL71_09750</name>
</gene>
<comment type="subcellular location">
    <subcellularLocation>
        <location evidence="11">Cytoplasm</location>
    </subcellularLocation>
</comment>